<dbReference type="AlphaFoldDB" id="A0A1X9MFG0"/>
<protein>
    <submittedName>
        <fullName evidence="1">Uncharacterized protein</fullName>
    </submittedName>
</protein>
<keyword evidence="2" id="KW-1185">Reference proteome</keyword>
<evidence type="ECO:0000313" key="1">
    <source>
        <dbReference type="EMBL" id="ARK32156.1"/>
    </source>
</evidence>
<dbReference type="Proteomes" id="UP000193006">
    <property type="component" value="Chromosome"/>
</dbReference>
<name>A0A1X9MFG0_9BACI</name>
<dbReference type="EMBL" id="CP020814">
    <property type="protein sequence ID" value="ARK32156.1"/>
    <property type="molecule type" value="Genomic_DNA"/>
</dbReference>
<proteinExistence type="predicted"/>
<evidence type="ECO:0000313" key="2">
    <source>
        <dbReference type="Proteomes" id="UP000193006"/>
    </source>
</evidence>
<reference evidence="1 2" key="1">
    <citation type="submission" date="2017-04" db="EMBL/GenBank/DDBJ databases">
        <title>Bacillus krulwichiae AM31D Genome sequencing and assembly.</title>
        <authorList>
            <person name="Krulwich T.A."/>
            <person name="Anastor L."/>
            <person name="Ehrlich R."/>
            <person name="Ehrlich G.D."/>
            <person name="Janto B."/>
        </authorList>
    </citation>
    <scope>NUCLEOTIDE SEQUENCE [LARGE SCALE GENOMIC DNA]</scope>
    <source>
        <strain evidence="1 2">AM31D</strain>
    </source>
</reference>
<organism evidence="1 2">
    <name type="scientific">Halalkalibacter krulwichiae</name>
    <dbReference type="NCBI Taxonomy" id="199441"/>
    <lineage>
        <taxon>Bacteria</taxon>
        <taxon>Bacillati</taxon>
        <taxon>Bacillota</taxon>
        <taxon>Bacilli</taxon>
        <taxon>Bacillales</taxon>
        <taxon>Bacillaceae</taxon>
        <taxon>Halalkalibacter</taxon>
    </lineage>
</organism>
<gene>
    <name evidence="1" type="ORF">BkAM31D_21185</name>
</gene>
<dbReference type="STRING" id="199441.BkAM31D_21185"/>
<accession>A0A1X9MFG0</accession>
<sequence length="131" mass="15548">MNALHKERMFRTEITWKIAEIEDKQCKPCEHSGKSDHIGPYCKNCPVGQKLQSLGKLLTQKTQELREKRNTKPKDPELTKELYLQYKKSKLTDQEVADKYKITIHSIKHKKRKWGLIKTWRPSRENKQSQS</sequence>
<dbReference type="RefSeq" id="WP_066160439.1">
    <property type="nucleotide sequence ID" value="NZ_CP020814.1"/>
</dbReference>
<dbReference type="KEGG" id="bkw:BkAM31D_21185"/>